<evidence type="ECO:0000256" key="1">
    <source>
        <dbReference type="SAM" id="MobiDB-lite"/>
    </source>
</evidence>
<feature type="compositionally biased region" description="Basic and acidic residues" evidence="1">
    <location>
        <begin position="51"/>
        <end position="74"/>
    </location>
</feature>
<dbReference type="AlphaFoldDB" id="A0A9P6GKB5"/>
<proteinExistence type="predicted"/>
<dbReference type="Proteomes" id="UP000756921">
    <property type="component" value="Unassembled WGS sequence"/>
</dbReference>
<feature type="compositionally biased region" description="Basic residues" evidence="1">
    <location>
        <begin position="38"/>
        <end position="50"/>
    </location>
</feature>
<name>A0A9P6GKB5_9PLEO</name>
<accession>A0A9P6GKB5</accession>
<gene>
    <name evidence="2" type="ORF">PMIN01_04324</name>
</gene>
<keyword evidence="3" id="KW-1185">Reference proteome</keyword>
<evidence type="ECO:0000313" key="3">
    <source>
        <dbReference type="Proteomes" id="UP000756921"/>
    </source>
</evidence>
<dbReference type="EMBL" id="WJXW01000004">
    <property type="protein sequence ID" value="KAF9736545.1"/>
    <property type="molecule type" value="Genomic_DNA"/>
</dbReference>
<reference evidence="2" key="1">
    <citation type="journal article" date="2020" name="Mol. Plant Microbe Interact.">
        <title>Genome Sequence of the Biocontrol Agent Coniothyrium minitans strain Conio (IMI 134523).</title>
        <authorList>
            <person name="Patel D."/>
            <person name="Shittu T.A."/>
            <person name="Baroncelli R."/>
            <person name="Muthumeenakshi S."/>
            <person name="Osborne T.H."/>
            <person name="Janganan T.K."/>
            <person name="Sreenivasaprasad S."/>
        </authorList>
    </citation>
    <scope>NUCLEOTIDE SEQUENCE</scope>
    <source>
        <strain evidence="2">Conio</strain>
    </source>
</reference>
<evidence type="ECO:0000313" key="2">
    <source>
        <dbReference type="EMBL" id="KAF9736545.1"/>
    </source>
</evidence>
<comment type="caution">
    <text evidence="2">The sequence shown here is derived from an EMBL/GenBank/DDBJ whole genome shotgun (WGS) entry which is preliminary data.</text>
</comment>
<feature type="region of interest" description="Disordered" evidence="1">
    <location>
        <begin position="29"/>
        <end position="77"/>
    </location>
</feature>
<organism evidence="2 3">
    <name type="scientific">Paraphaeosphaeria minitans</name>
    <dbReference type="NCBI Taxonomy" id="565426"/>
    <lineage>
        <taxon>Eukaryota</taxon>
        <taxon>Fungi</taxon>
        <taxon>Dikarya</taxon>
        <taxon>Ascomycota</taxon>
        <taxon>Pezizomycotina</taxon>
        <taxon>Dothideomycetes</taxon>
        <taxon>Pleosporomycetidae</taxon>
        <taxon>Pleosporales</taxon>
        <taxon>Massarineae</taxon>
        <taxon>Didymosphaeriaceae</taxon>
        <taxon>Paraphaeosphaeria</taxon>
    </lineage>
</organism>
<sequence length="157" mass="17319">MGIAESTCSAQCGRWVNGLATVDVFQQRQADGEGARRHEQRGKSNAKRTGKARDGTNRKERATRTAEKGRESRRASRLKGQVELVDLGNVPEGGLAMRCFARKGGGRAAACLQERGPPHGTRRMHLIRYSYDIWIDIYQRGQPAIDTPPTPTSLFPA</sequence>
<protein>
    <submittedName>
        <fullName evidence="2">Uncharacterized protein</fullName>
    </submittedName>
</protein>